<evidence type="ECO:0000256" key="1">
    <source>
        <dbReference type="ARBA" id="ARBA00022801"/>
    </source>
</evidence>
<dbReference type="InterPro" id="IPR000086">
    <property type="entry name" value="NUDIX_hydrolase_dom"/>
</dbReference>
<accession>A0A9N6WTS8</accession>
<dbReference type="Pfam" id="PF00293">
    <property type="entry name" value="NUDIX"/>
    <property type="match status" value="1"/>
</dbReference>
<protein>
    <submittedName>
        <fullName evidence="3">MutT/NUDIX hydrolase</fullName>
    </submittedName>
</protein>
<dbReference type="GO" id="GO:0016787">
    <property type="term" value="F:hydrolase activity"/>
    <property type="evidence" value="ECO:0007669"/>
    <property type="project" value="UniProtKB-KW"/>
</dbReference>
<organism evidence="3">
    <name type="scientific">Ochrobactrum phage ORM_20</name>
    <dbReference type="NCBI Taxonomy" id="2985243"/>
    <lineage>
        <taxon>Viruses</taxon>
    </lineage>
</organism>
<dbReference type="SUPFAM" id="SSF55811">
    <property type="entry name" value="Nudix"/>
    <property type="match status" value="1"/>
</dbReference>
<dbReference type="PROSITE" id="PS51462">
    <property type="entry name" value="NUDIX"/>
    <property type="match status" value="1"/>
</dbReference>
<name>A0A9N6WTS8_9VIRU</name>
<evidence type="ECO:0000313" key="3">
    <source>
        <dbReference type="EMBL" id="CAI3971234.1"/>
    </source>
</evidence>
<dbReference type="PANTHER" id="PTHR43736">
    <property type="entry name" value="ADP-RIBOSE PYROPHOSPHATASE"/>
    <property type="match status" value="1"/>
</dbReference>
<dbReference type="InterPro" id="IPR020084">
    <property type="entry name" value="NUDIX_hydrolase_CS"/>
</dbReference>
<keyword evidence="1 3" id="KW-0378">Hydrolase</keyword>
<proteinExistence type="predicted"/>
<dbReference type="Gene3D" id="3.90.79.10">
    <property type="entry name" value="Nucleoside Triphosphate Pyrophosphohydrolase"/>
    <property type="match status" value="1"/>
</dbReference>
<dbReference type="CDD" id="cd18873">
    <property type="entry name" value="NUDIX_NadM_like"/>
    <property type="match status" value="1"/>
</dbReference>
<dbReference type="PANTHER" id="PTHR43736:SF1">
    <property type="entry name" value="DIHYDRONEOPTERIN TRIPHOSPHATE DIPHOSPHATASE"/>
    <property type="match status" value="1"/>
</dbReference>
<feature type="domain" description="Nudix hydrolase" evidence="2">
    <location>
        <begin position="11"/>
        <end position="154"/>
    </location>
</feature>
<dbReference type="InterPro" id="IPR015797">
    <property type="entry name" value="NUDIX_hydrolase-like_dom_sf"/>
</dbReference>
<gene>
    <name evidence="3" type="ORF">ORM20_00185</name>
</gene>
<dbReference type="PROSITE" id="PS00893">
    <property type="entry name" value="NUDIX_BOX"/>
    <property type="match status" value="1"/>
</dbReference>
<reference evidence="3" key="1">
    <citation type="submission" date="2022-10" db="EMBL/GenBank/DDBJ databases">
        <authorList>
            <person name="Meaden S."/>
        </authorList>
    </citation>
    <scope>NUCLEOTIDE SEQUENCE</scope>
</reference>
<evidence type="ECO:0000259" key="2">
    <source>
        <dbReference type="PROSITE" id="PS51462"/>
    </source>
</evidence>
<sequence length="172" mass="20225">MDPEYVKIWGKQHVTADNIIWTSRGGKLYFLFIRRKENPMEIALPGGFVEHTETIMDTAVRELMEETGVEMTNLCSYKYAFYEDDIYRDLRARMITHVFAGNILYNDLMYIINEPSTISMLDPEVQSVHSVAYEDFHGYNFRADHRLLVERFIDETCLGDSKVAEFFRSIRK</sequence>
<dbReference type="EMBL" id="OX359470">
    <property type="protein sequence ID" value="CAI3971234.1"/>
    <property type="molecule type" value="Genomic_DNA"/>
</dbReference>